<keyword evidence="1" id="KW-1133">Transmembrane helix</keyword>
<evidence type="ECO:0000313" key="2">
    <source>
        <dbReference type="EMBL" id="CAG5071624.1"/>
    </source>
</evidence>
<organism evidence="2 3">
    <name type="scientific">Dyadobacter linearis</name>
    <dbReference type="NCBI Taxonomy" id="2823330"/>
    <lineage>
        <taxon>Bacteria</taxon>
        <taxon>Pseudomonadati</taxon>
        <taxon>Bacteroidota</taxon>
        <taxon>Cytophagia</taxon>
        <taxon>Cytophagales</taxon>
        <taxon>Spirosomataceae</taxon>
        <taxon>Dyadobacter</taxon>
    </lineage>
</organism>
<proteinExistence type="predicted"/>
<keyword evidence="1" id="KW-0812">Transmembrane</keyword>
<comment type="caution">
    <text evidence="2">The sequence shown here is derived from an EMBL/GenBank/DDBJ whole genome shotgun (WGS) entry which is preliminary data.</text>
</comment>
<sequence length="184" mass="21766">MFGKLFFRGEWRKGGRRKGFIFPFFFLPFLLSSFLLLSLTPKHEYHVSVTHMQYNPAARSFEVSIRIFTDDLERALAQSNNGQRFIVRNDDKNDPFVERYIRKAFVLSDAQKRPAEIRYVGKEQEEDATWIYLEIPFQGKLEGYKLRNEALMEVFDDQVNMTNLKFTSDKKTFLFKKGQSVHTL</sequence>
<protein>
    <submittedName>
        <fullName evidence="2">Uncharacterized protein</fullName>
    </submittedName>
</protein>
<keyword evidence="3" id="KW-1185">Reference proteome</keyword>
<dbReference type="Pfam" id="PF20420">
    <property type="entry name" value="DUF6702"/>
    <property type="match status" value="1"/>
</dbReference>
<dbReference type="EMBL" id="CAJRAU010000005">
    <property type="protein sequence ID" value="CAG5071624.1"/>
    <property type="molecule type" value="Genomic_DNA"/>
</dbReference>
<keyword evidence="1" id="KW-0472">Membrane</keyword>
<name>A0ABM8UTN5_9BACT</name>
<dbReference type="Proteomes" id="UP000679725">
    <property type="component" value="Unassembled WGS sequence"/>
</dbReference>
<dbReference type="InterPro" id="IPR046525">
    <property type="entry name" value="DUF6702"/>
</dbReference>
<evidence type="ECO:0000313" key="3">
    <source>
        <dbReference type="Proteomes" id="UP000679725"/>
    </source>
</evidence>
<gene>
    <name evidence="2" type="ORF">DYBT9623_03617</name>
</gene>
<feature type="transmembrane region" description="Helical" evidence="1">
    <location>
        <begin position="20"/>
        <end position="39"/>
    </location>
</feature>
<evidence type="ECO:0000256" key="1">
    <source>
        <dbReference type="SAM" id="Phobius"/>
    </source>
</evidence>
<accession>A0ABM8UTN5</accession>
<reference evidence="2 3" key="1">
    <citation type="submission" date="2021-04" db="EMBL/GenBank/DDBJ databases">
        <authorList>
            <person name="Rodrigo-Torres L."/>
            <person name="Arahal R. D."/>
            <person name="Lucena T."/>
        </authorList>
    </citation>
    <scope>NUCLEOTIDE SEQUENCE [LARGE SCALE GENOMIC DNA]</scope>
    <source>
        <strain evidence="2 3">CECT 9623</strain>
    </source>
</reference>